<dbReference type="AlphaFoldDB" id="A0A1Y2IAS7"/>
<reference evidence="2 3" key="1">
    <citation type="journal article" date="2015" name="Biotechnol. Biofuels">
        <title>Enhanced degradation of softwood versus hardwood by the white-rot fungus Pycnoporus coccineus.</title>
        <authorList>
            <person name="Couturier M."/>
            <person name="Navarro D."/>
            <person name="Chevret D."/>
            <person name="Henrissat B."/>
            <person name="Piumi F."/>
            <person name="Ruiz-Duenas F.J."/>
            <person name="Martinez A.T."/>
            <person name="Grigoriev I.V."/>
            <person name="Riley R."/>
            <person name="Lipzen A."/>
            <person name="Berrin J.G."/>
            <person name="Master E.R."/>
            <person name="Rosso M.N."/>
        </authorList>
    </citation>
    <scope>NUCLEOTIDE SEQUENCE [LARGE SCALE GENOMIC DNA]</scope>
    <source>
        <strain evidence="2 3">BRFM310</strain>
    </source>
</reference>
<feature type="region of interest" description="Disordered" evidence="1">
    <location>
        <begin position="1"/>
        <end position="22"/>
    </location>
</feature>
<accession>A0A1Y2IAS7</accession>
<feature type="region of interest" description="Disordered" evidence="1">
    <location>
        <begin position="44"/>
        <end position="68"/>
    </location>
</feature>
<evidence type="ECO:0000313" key="3">
    <source>
        <dbReference type="Proteomes" id="UP000193067"/>
    </source>
</evidence>
<protein>
    <submittedName>
        <fullName evidence="2">Uncharacterized protein</fullName>
    </submittedName>
</protein>
<evidence type="ECO:0000256" key="1">
    <source>
        <dbReference type="SAM" id="MobiDB-lite"/>
    </source>
</evidence>
<feature type="region of interest" description="Disordered" evidence="1">
    <location>
        <begin position="137"/>
        <end position="159"/>
    </location>
</feature>
<proteinExistence type="predicted"/>
<dbReference type="Proteomes" id="UP000193067">
    <property type="component" value="Unassembled WGS sequence"/>
</dbReference>
<sequence>MSLQGGSASWRLPSPHGGAQTTVRYPPMRAVFYKRCAITASVPGRVRGREGRDGTGPQREKAHHGRRLHPDAVALRPPYARPLRWSTSEGAASPVTSTHGTRSFLRPSLSSSARGLGLISLIEVKRRKPAALAPQCGPLQIGQRQGGSLTRGSSHDLSPVAVPSENAAAGAMRRGRGRALDRRSVIVV</sequence>
<keyword evidence="3" id="KW-1185">Reference proteome</keyword>
<name>A0A1Y2IAS7_TRAC3</name>
<organism evidence="2 3">
    <name type="scientific">Trametes coccinea (strain BRFM310)</name>
    <name type="common">Pycnoporus coccineus</name>
    <dbReference type="NCBI Taxonomy" id="1353009"/>
    <lineage>
        <taxon>Eukaryota</taxon>
        <taxon>Fungi</taxon>
        <taxon>Dikarya</taxon>
        <taxon>Basidiomycota</taxon>
        <taxon>Agaricomycotina</taxon>
        <taxon>Agaricomycetes</taxon>
        <taxon>Polyporales</taxon>
        <taxon>Polyporaceae</taxon>
        <taxon>Trametes</taxon>
    </lineage>
</organism>
<evidence type="ECO:0000313" key="2">
    <source>
        <dbReference type="EMBL" id="OSC98227.1"/>
    </source>
</evidence>
<gene>
    <name evidence="2" type="ORF">PYCCODRAFT_1029029</name>
</gene>
<feature type="compositionally biased region" description="Polar residues" evidence="1">
    <location>
        <begin position="142"/>
        <end position="156"/>
    </location>
</feature>
<dbReference type="EMBL" id="KZ084141">
    <property type="protein sequence ID" value="OSC98227.1"/>
    <property type="molecule type" value="Genomic_DNA"/>
</dbReference>